<evidence type="ECO:0000313" key="1">
    <source>
        <dbReference type="EMBL" id="KOX67984.1"/>
    </source>
</evidence>
<dbReference type="OrthoDB" id="10671025at2759"/>
<keyword evidence="2" id="KW-1185">Reference proteome</keyword>
<accession>A0A0N0BBS9</accession>
<reference evidence="1 2" key="1">
    <citation type="submission" date="2015-07" db="EMBL/GenBank/DDBJ databases">
        <title>The genome of Melipona quadrifasciata.</title>
        <authorList>
            <person name="Pan H."/>
            <person name="Kapheim K."/>
        </authorList>
    </citation>
    <scope>NUCLEOTIDE SEQUENCE [LARGE SCALE GENOMIC DNA]</scope>
    <source>
        <strain evidence="1">0111107301</strain>
        <tissue evidence="1">Whole body</tissue>
    </source>
</reference>
<protein>
    <submittedName>
        <fullName evidence="1">Uncharacterized protein</fullName>
    </submittedName>
</protein>
<dbReference type="EMBL" id="KQ435960">
    <property type="protein sequence ID" value="KOX67984.1"/>
    <property type="molecule type" value="Genomic_DNA"/>
</dbReference>
<organism evidence="1 2">
    <name type="scientific">Melipona quadrifasciata</name>
    <dbReference type="NCBI Taxonomy" id="166423"/>
    <lineage>
        <taxon>Eukaryota</taxon>
        <taxon>Metazoa</taxon>
        <taxon>Ecdysozoa</taxon>
        <taxon>Arthropoda</taxon>
        <taxon>Hexapoda</taxon>
        <taxon>Insecta</taxon>
        <taxon>Pterygota</taxon>
        <taxon>Neoptera</taxon>
        <taxon>Endopterygota</taxon>
        <taxon>Hymenoptera</taxon>
        <taxon>Apocrita</taxon>
        <taxon>Aculeata</taxon>
        <taxon>Apoidea</taxon>
        <taxon>Anthophila</taxon>
        <taxon>Apidae</taxon>
        <taxon>Melipona</taxon>
    </lineage>
</organism>
<proteinExistence type="predicted"/>
<name>A0A0N0BBS9_9HYME</name>
<dbReference type="AlphaFoldDB" id="A0A0N0BBS9"/>
<sequence>MNNSYGLCFFAGIYIKLLKFQVLQIRDLLQQFPQDVGMLRMVLCQDSLESVSQFVVHTLDQFGVAQSWSIRGDHHHRTEQSQFRVRQPQGVHPLGKVEHRVHEEPSVTAIVDGLSFQHLPVQADHAVRLSIEHAGQPHQQHLEHAGLQQRDLVVLCQQAKARNAFRELHHTADRRENETNVSRTRRLTRRNIKLYSIGICTHQGRRTRGIVRRLSSSDQDRGYLVPGKVACVEMSLHNGSQKPLLVFQLGRYCLLLRTAVGALLHSSQNPGLLALGHAAESHRYKQKQHEWPTSRRSRDILGDLYYVITWRKRLTIATHPDSDALLEAAILAAIPVDTQDATLLILSAGPVLDLLLNAASEESLRLGRDDERFYRAHELVSWMPGRGQQPLLNPLLGGNPAEVEPASRGGIVGECDRRDRVLDFCKSYHEKEWNVPKGTQTEPI</sequence>
<dbReference type="Proteomes" id="UP000053105">
    <property type="component" value="Unassembled WGS sequence"/>
</dbReference>
<evidence type="ECO:0000313" key="2">
    <source>
        <dbReference type="Proteomes" id="UP000053105"/>
    </source>
</evidence>
<gene>
    <name evidence="1" type="ORF">WN51_07601</name>
</gene>